<dbReference type="InterPro" id="IPR003507">
    <property type="entry name" value="S66_fam"/>
</dbReference>
<dbReference type="GO" id="GO:0004180">
    <property type="term" value="F:carboxypeptidase activity"/>
    <property type="evidence" value="ECO:0007669"/>
    <property type="project" value="UniProtKB-KW"/>
</dbReference>
<name>A0A7T7CD76_9BACI</name>
<dbReference type="KEGG" id="scia:HUG15_20275"/>
<gene>
    <name evidence="6" type="ORF">HUG15_20275</name>
</gene>
<evidence type="ECO:0000256" key="2">
    <source>
        <dbReference type="ARBA" id="ARBA00022801"/>
    </source>
</evidence>
<feature type="active site" description="Charge relay system" evidence="3">
    <location>
        <position position="302"/>
    </location>
</feature>
<dbReference type="RefSeq" id="WP_200125265.1">
    <property type="nucleotide sequence ID" value="NZ_CP054705.1"/>
</dbReference>
<evidence type="ECO:0000256" key="3">
    <source>
        <dbReference type="PIRSR" id="PIRSR028757-1"/>
    </source>
</evidence>
<dbReference type="Gene3D" id="3.50.30.60">
    <property type="entry name" value="LD-carboxypeptidase A C-terminal domain-like"/>
    <property type="match status" value="1"/>
</dbReference>
<dbReference type="PANTHER" id="PTHR30237">
    <property type="entry name" value="MURAMOYLTETRAPEPTIDE CARBOXYPEPTIDASE"/>
    <property type="match status" value="1"/>
</dbReference>
<dbReference type="InterPro" id="IPR029062">
    <property type="entry name" value="Class_I_gatase-like"/>
</dbReference>
<dbReference type="AlphaFoldDB" id="A0A7T7CD76"/>
<protein>
    <submittedName>
        <fullName evidence="6">LD-carboxypeptidase</fullName>
    </submittedName>
</protein>
<dbReference type="PANTHER" id="PTHR30237:SF5">
    <property type="entry name" value="CARBOXYPEPTIDASE VC_A0337-RELATED"/>
    <property type="match status" value="1"/>
</dbReference>
<keyword evidence="6" id="KW-0645">Protease</keyword>
<dbReference type="Proteomes" id="UP000595823">
    <property type="component" value="Chromosome"/>
</dbReference>
<dbReference type="InterPro" id="IPR040449">
    <property type="entry name" value="Peptidase_S66_N"/>
</dbReference>
<dbReference type="InterPro" id="IPR027461">
    <property type="entry name" value="Carboxypeptidase_A_C_sf"/>
</dbReference>
<evidence type="ECO:0000259" key="5">
    <source>
        <dbReference type="Pfam" id="PF17676"/>
    </source>
</evidence>
<evidence type="ECO:0000259" key="4">
    <source>
        <dbReference type="Pfam" id="PF02016"/>
    </source>
</evidence>
<dbReference type="Gene3D" id="3.40.50.10740">
    <property type="entry name" value="Class I glutamine amidotransferase-like"/>
    <property type="match status" value="1"/>
</dbReference>
<dbReference type="Pfam" id="PF17676">
    <property type="entry name" value="Peptidase_S66C"/>
    <property type="match status" value="1"/>
</dbReference>
<keyword evidence="6" id="KW-0121">Carboxypeptidase</keyword>
<keyword evidence="2" id="KW-0378">Hydrolase</keyword>
<evidence type="ECO:0000313" key="6">
    <source>
        <dbReference type="EMBL" id="QQK77690.1"/>
    </source>
</evidence>
<evidence type="ECO:0000313" key="7">
    <source>
        <dbReference type="Proteomes" id="UP000595823"/>
    </source>
</evidence>
<dbReference type="CDD" id="cd07062">
    <property type="entry name" value="Peptidase_S66_mccF_like"/>
    <property type="match status" value="1"/>
</dbReference>
<sequence length="332" mass="37189">MKADHLTKGDKVGIISPSTPAPVKFPERFKRGKAYLESMGLDLVEGCCTHKEQSYRSSTIRDRAEEINEFIRDPEIKAIISTIGGMNSNALLPYIDYKTLKKHPKIMMGYSDVTALLLGIYQKTGLHTFYGPAVVPSFGEYPEMLKSGADYVKNELFAEKKAPYTLEVPDKWTEELIDWHSQDRAKTMVTNEGWKCVRSGKASGKLIGGNLNAMFGFIGTAYFPDLNDAILFIEDSFKDMATEERLFSMLKLHGVFDQIQGLIIGKHEHFDDLGSPFTQEDLLLEVIGDRSFPILENVDIGHTFPSHVFPIGIKVELDADNGDIVFTEKGVH</sequence>
<dbReference type="SUPFAM" id="SSF141986">
    <property type="entry name" value="LD-carboxypeptidase A C-terminal domain-like"/>
    <property type="match status" value="1"/>
</dbReference>
<keyword evidence="7" id="KW-1185">Reference proteome</keyword>
<dbReference type="Pfam" id="PF02016">
    <property type="entry name" value="Peptidase_S66"/>
    <property type="match status" value="1"/>
</dbReference>
<dbReference type="SUPFAM" id="SSF52317">
    <property type="entry name" value="Class I glutamine amidotransferase-like"/>
    <property type="match status" value="1"/>
</dbReference>
<comment type="similarity">
    <text evidence="1">Belongs to the peptidase S66 family.</text>
</comment>
<feature type="active site" description="Nucleophile" evidence="3">
    <location>
        <position position="111"/>
    </location>
</feature>
<dbReference type="InterPro" id="IPR040921">
    <property type="entry name" value="Peptidase_S66C"/>
</dbReference>
<feature type="domain" description="LD-carboxypeptidase N-terminal" evidence="4">
    <location>
        <begin position="12"/>
        <end position="131"/>
    </location>
</feature>
<dbReference type="PIRSF" id="PIRSF028757">
    <property type="entry name" value="LD-carboxypeptidase"/>
    <property type="match status" value="1"/>
</dbReference>
<evidence type="ECO:0000256" key="1">
    <source>
        <dbReference type="ARBA" id="ARBA00010233"/>
    </source>
</evidence>
<accession>A0A7T7CD76</accession>
<proteinExistence type="inferred from homology"/>
<dbReference type="EMBL" id="CP054705">
    <property type="protein sequence ID" value="QQK77690.1"/>
    <property type="molecule type" value="Genomic_DNA"/>
</dbReference>
<organism evidence="6 7">
    <name type="scientific">Salicibibacter cibarius</name>
    <dbReference type="NCBI Taxonomy" id="2743000"/>
    <lineage>
        <taxon>Bacteria</taxon>
        <taxon>Bacillati</taxon>
        <taxon>Bacillota</taxon>
        <taxon>Bacilli</taxon>
        <taxon>Bacillales</taxon>
        <taxon>Bacillaceae</taxon>
        <taxon>Salicibibacter</taxon>
    </lineage>
</organism>
<dbReference type="InterPro" id="IPR027478">
    <property type="entry name" value="LdcA_N"/>
</dbReference>
<feature type="active site" description="Charge relay system" evidence="3">
    <location>
        <position position="234"/>
    </location>
</feature>
<feature type="domain" description="LD-carboxypeptidase C-terminal" evidence="5">
    <location>
        <begin position="203"/>
        <end position="317"/>
    </location>
</feature>
<reference evidence="6 7" key="1">
    <citation type="submission" date="2020-06" db="EMBL/GenBank/DDBJ databases">
        <title>Genomic analysis of Salicibibacter sp. NKC5-3.</title>
        <authorList>
            <person name="Oh Y.J."/>
        </authorList>
    </citation>
    <scope>NUCLEOTIDE SEQUENCE [LARGE SCALE GENOMIC DNA]</scope>
    <source>
        <strain evidence="6 7">NKC5-3</strain>
    </source>
</reference>